<keyword evidence="5" id="KW-0862">Zinc</keyword>
<dbReference type="InterPro" id="IPR001261">
    <property type="entry name" value="ArgE/DapE_CS"/>
</dbReference>
<dbReference type="Gene3D" id="3.30.70.360">
    <property type="match status" value="1"/>
</dbReference>
<comment type="similarity">
    <text evidence="1">Belongs to the peptidase M20A family.</text>
</comment>
<gene>
    <name evidence="7" type="ORF">HGRIS_004794</name>
</gene>
<evidence type="ECO:0000313" key="7">
    <source>
        <dbReference type="EMBL" id="KAL0953579.1"/>
    </source>
</evidence>
<dbReference type="SUPFAM" id="SSF53187">
    <property type="entry name" value="Zn-dependent exopeptidases"/>
    <property type="match status" value="1"/>
</dbReference>
<evidence type="ECO:0000256" key="5">
    <source>
        <dbReference type="ARBA" id="ARBA00022833"/>
    </source>
</evidence>
<keyword evidence="2" id="KW-0645">Protease</keyword>
<dbReference type="PANTHER" id="PTHR45962:SF1">
    <property type="entry name" value="N-FATTY-ACYL-AMINO ACID SYNTHASE_HYDROLASE PM20D1"/>
    <property type="match status" value="1"/>
</dbReference>
<comment type="caution">
    <text evidence="7">The sequence shown here is derived from an EMBL/GenBank/DDBJ whole genome shotgun (WGS) entry which is preliminary data.</text>
</comment>
<evidence type="ECO:0008006" key="9">
    <source>
        <dbReference type="Google" id="ProtNLM"/>
    </source>
</evidence>
<evidence type="ECO:0000313" key="8">
    <source>
        <dbReference type="Proteomes" id="UP001556367"/>
    </source>
</evidence>
<keyword evidence="6" id="KW-1133">Transmembrane helix</keyword>
<name>A0ABR3JD13_9AGAR</name>
<protein>
    <recommendedName>
        <fullName evidence="9">Peptidase M20 dimerisation domain-containing protein</fullName>
    </recommendedName>
</protein>
<evidence type="ECO:0000256" key="1">
    <source>
        <dbReference type="ARBA" id="ARBA00006247"/>
    </source>
</evidence>
<dbReference type="Gene3D" id="3.40.630.10">
    <property type="entry name" value="Zn peptidases"/>
    <property type="match status" value="1"/>
</dbReference>
<dbReference type="InterPro" id="IPR036264">
    <property type="entry name" value="Bact_exopeptidase_dim_dom"/>
</dbReference>
<accession>A0ABR3JD13</accession>
<evidence type="ECO:0000256" key="4">
    <source>
        <dbReference type="ARBA" id="ARBA00022801"/>
    </source>
</evidence>
<proteinExistence type="inferred from homology"/>
<dbReference type="PROSITE" id="PS00758">
    <property type="entry name" value="ARGE_DAPE_CPG2_1"/>
    <property type="match status" value="1"/>
</dbReference>
<evidence type="ECO:0000256" key="3">
    <source>
        <dbReference type="ARBA" id="ARBA00022723"/>
    </source>
</evidence>
<dbReference type="InterPro" id="IPR047177">
    <property type="entry name" value="Pept_M20A"/>
</dbReference>
<dbReference type="SUPFAM" id="SSF55031">
    <property type="entry name" value="Bacterial exopeptidase dimerisation domain"/>
    <property type="match status" value="1"/>
</dbReference>
<feature type="transmembrane region" description="Helical" evidence="6">
    <location>
        <begin position="27"/>
        <end position="48"/>
    </location>
</feature>
<keyword evidence="6" id="KW-0812">Transmembrane</keyword>
<dbReference type="Pfam" id="PF01546">
    <property type="entry name" value="Peptidase_M20"/>
    <property type="match status" value="1"/>
</dbReference>
<evidence type="ECO:0000256" key="6">
    <source>
        <dbReference type="SAM" id="Phobius"/>
    </source>
</evidence>
<keyword evidence="6" id="KW-0472">Membrane</keyword>
<sequence>MASEQHHYDQAKDSTFQNPQSQGWRSMFYWLWIRKAVIFLLIVCATVITNEFSAISFGTRVPGTPPQCPQVPALYPSEHANLWKTINKTITSDAFTSRAVNWLAGAVRIKTESYDKMGPVGIDLRWEAFMPFHNYLREVFPLVHSMLLLKTVNTYGLLFTWEGKDRGKKPILLVAHQDVVPVDPSTVEKWLHPPYSGYLDGTLDDKNGLVGILSTIEVLLEGGFRPSRTVVLAFGFDEEASGLQVKCYERYSSDSESKPLALKGAHKLSATLEAAYGRDSFAMIIDEGSGFMEQYNSTFAIIVTTEKGYLDTRIDVALPGGHSSVPPEHTSIGILAAAIVEIESQPYPVHLERASPVYASLQCYAEHAVTLPLSLRKLIKESAFSDNALEELEKRLFSDGAYKSLVGTTQAVDLIQGGVKANALPERAFAVVNNRISTESSVDATKRYYASLIAPLARKYNLTFRPFREHPTSLDVTIAAVGTMMLSDAWDSALEPAPVSPTGPGAVAYQLLSGSIKGAYNSRRSLQGDNIATMPGIMSGNTGIYLINHAAKTSHICYRHAILLELVAEYIPVQP</sequence>
<reference evidence="8" key="1">
    <citation type="submission" date="2024-06" db="EMBL/GenBank/DDBJ databases">
        <title>Multi-omics analyses provide insights into the biosynthesis of the anticancer antibiotic pleurotin in Hohenbuehelia grisea.</title>
        <authorList>
            <person name="Weaver J.A."/>
            <person name="Alberti F."/>
        </authorList>
    </citation>
    <scope>NUCLEOTIDE SEQUENCE [LARGE SCALE GENOMIC DNA]</scope>
    <source>
        <strain evidence="8">T-177</strain>
    </source>
</reference>
<dbReference type="PIRSF" id="PIRSF037217">
    <property type="entry name" value="Carboxypeptidase_S"/>
    <property type="match status" value="1"/>
</dbReference>
<dbReference type="InterPro" id="IPR017141">
    <property type="entry name" value="Pept_M20_carboxypep"/>
</dbReference>
<organism evidence="7 8">
    <name type="scientific">Hohenbuehelia grisea</name>
    <dbReference type="NCBI Taxonomy" id="104357"/>
    <lineage>
        <taxon>Eukaryota</taxon>
        <taxon>Fungi</taxon>
        <taxon>Dikarya</taxon>
        <taxon>Basidiomycota</taxon>
        <taxon>Agaricomycotina</taxon>
        <taxon>Agaricomycetes</taxon>
        <taxon>Agaricomycetidae</taxon>
        <taxon>Agaricales</taxon>
        <taxon>Pleurotineae</taxon>
        <taxon>Pleurotaceae</taxon>
        <taxon>Hohenbuehelia</taxon>
    </lineage>
</organism>
<dbReference type="InterPro" id="IPR002933">
    <property type="entry name" value="Peptidase_M20"/>
</dbReference>
<keyword evidence="8" id="KW-1185">Reference proteome</keyword>
<keyword evidence="4" id="KW-0378">Hydrolase</keyword>
<dbReference type="EMBL" id="JASNQZ010000008">
    <property type="protein sequence ID" value="KAL0953579.1"/>
    <property type="molecule type" value="Genomic_DNA"/>
</dbReference>
<dbReference type="Proteomes" id="UP001556367">
    <property type="component" value="Unassembled WGS sequence"/>
</dbReference>
<evidence type="ECO:0000256" key="2">
    <source>
        <dbReference type="ARBA" id="ARBA00022670"/>
    </source>
</evidence>
<dbReference type="PANTHER" id="PTHR45962">
    <property type="entry name" value="N-FATTY-ACYL-AMINO ACID SYNTHASE/HYDROLASE PM20D1"/>
    <property type="match status" value="1"/>
</dbReference>
<keyword evidence="3" id="KW-0479">Metal-binding</keyword>